<dbReference type="InterPro" id="IPR036397">
    <property type="entry name" value="RNaseH_sf"/>
</dbReference>
<dbReference type="InterPro" id="IPR012337">
    <property type="entry name" value="RNaseH-like_sf"/>
</dbReference>
<dbReference type="STRING" id="35525.A0A162QHX0"/>
<dbReference type="PANTHER" id="PTHR46791:SF5">
    <property type="entry name" value="CLR5 DOMAIN-CONTAINING PROTEIN-RELATED"/>
    <property type="match status" value="1"/>
</dbReference>
<keyword evidence="3" id="KW-1185">Reference proteome</keyword>
<feature type="domain" description="Integrase core" evidence="1">
    <location>
        <begin position="57"/>
        <end position="239"/>
    </location>
</feature>
<comment type="caution">
    <text evidence="2">The sequence shown here is derived from an EMBL/GenBank/DDBJ whole genome shotgun (WGS) entry which is preliminary data.</text>
</comment>
<name>A0A162QHX0_9CRUS</name>
<dbReference type="AlphaFoldDB" id="A0A162QHX0"/>
<organism evidence="2 3">
    <name type="scientific">Daphnia magna</name>
    <dbReference type="NCBI Taxonomy" id="35525"/>
    <lineage>
        <taxon>Eukaryota</taxon>
        <taxon>Metazoa</taxon>
        <taxon>Ecdysozoa</taxon>
        <taxon>Arthropoda</taxon>
        <taxon>Crustacea</taxon>
        <taxon>Branchiopoda</taxon>
        <taxon>Diplostraca</taxon>
        <taxon>Cladocera</taxon>
        <taxon>Anomopoda</taxon>
        <taxon>Daphniidae</taxon>
        <taxon>Daphnia</taxon>
    </lineage>
</organism>
<dbReference type="GO" id="GO:0003676">
    <property type="term" value="F:nucleic acid binding"/>
    <property type="evidence" value="ECO:0007669"/>
    <property type="project" value="InterPro"/>
</dbReference>
<dbReference type="PANTHER" id="PTHR46791">
    <property type="entry name" value="EXPRESSED PROTEIN"/>
    <property type="match status" value="1"/>
</dbReference>
<dbReference type="Pfam" id="PF24764">
    <property type="entry name" value="rva_4"/>
    <property type="match status" value="1"/>
</dbReference>
<gene>
    <name evidence="2" type="ORF">APZ42_013783</name>
</gene>
<proteinExistence type="predicted"/>
<dbReference type="Proteomes" id="UP000076858">
    <property type="component" value="Unassembled WGS sequence"/>
</dbReference>
<dbReference type="Gene3D" id="3.30.420.10">
    <property type="entry name" value="Ribonuclease H-like superfamily/Ribonuclease H"/>
    <property type="match status" value="1"/>
</dbReference>
<dbReference type="EMBL" id="LRGB01000335">
    <property type="protein sequence ID" value="KZS19702.1"/>
    <property type="molecule type" value="Genomic_DNA"/>
</dbReference>
<evidence type="ECO:0000313" key="2">
    <source>
        <dbReference type="EMBL" id="KZS19702.1"/>
    </source>
</evidence>
<evidence type="ECO:0000259" key="1">
    <source>
        <dbReference type="Pfam" id="PF24764"/>
    </source>
</evidence>
<dbReference type="SUPFAM" id="SSF53098">
    <property type="entry name" value="Ribonuclease H-like"/>
    <property type="match status" value="1"/>
</dbReference>
<evidence type="ECO:0000313" key="3">
    <source>
        <dbReference type="Proteomes" id="UP000076858"/>
    </source>
</evidence>
<dbReference type="InterPro" id="IPR058913">
    <property type="entry name" value="Integrase_dom_put"/>
</dbReference>
<sequence length="334" mass="38447">MVSDNLKVRPNLGCVSIKSKLEGKGIVVQRDRIVEAVKFAKNLQNIPRGKKMIRRKYSVRAPLSLVHIDGHMKLKTWGFAIHGGIDGYSRIAIYLKVANNNKASTVLNSFLGGVAVYGVPSRVRADKGGENILVGRYMLTVRGTQRKSIIVGRSVHNQRIERFWVDVGNGCISLFYNIFMEMESSYILDPDSSVDMYSLLHCFTHLIQQELDTFRTSWNCHRIRTCRNETPNQMYYSGLDNLAQCSKEFGQYFTELDQDLLTFIADTDIHESDKTVEYVEVHIPDRYEHLEHLLEDSQNFVYQRFPVSGITKQNVIHCYIEIRALVQDYVSQYF</sequence>
<accession>A0A162QHX0</accession>
<reference evidence="2 3" key="1">
    <citation type="submission" date="2016-03" db="EMBL/GenBank/DDBJ databases">
        <title>EvidentialGene: Evidence-directed Construction of Genes on Genomes.</title>
        <authorList>
            <person name="Gilbert D.G."/>
            <person name="Choi J.-H."/>
            <person name="Mockaitis K."/>
            <person name="Colbourne J."/>
            <person name="Pfrender M."/>
        </authorList>
    </citation>
    <scope>NUCLEOTIDE SEQUENCE [LARGE SCALE GENOMIC DNA]</scope>
    <source>
        <strain evidence="2 3">Xinb3</strain>
        <tissue evidence="2">Complete organism</tissue>
    </source>
</reference>
<protein>
    <recommendedName>
        <fullName evidence="1">Integrase core domain-containing protein</fullName>
    </recommendedName>
</protein>